<dbReference type="PANTHER" id="PTHR10497">
    <property type="entry name" value="60S RIBOSOMAL PROTEIN L27"/>
    <property type="match status" value="1"/>
</dbReference>
<dbReference type="OrthoDB" id="539634at2759"/>
<dbReference type="FunFam" id="2.30.30.770:FF:000001">
    <property type="entry name" value="60S ribosomal protein L27"/>
    <property type="match status" value="1"/>
</dbReference>
<name>A0A1B7XVH3_COLHI</name>
<dbReference type="InterPro" id="IPR018262">
    <property type="entry name" value="Ribosomal_eL27_CS"/>
</dbReference>
<evidence type="ECO:0000256" key="5">
    <source>
        <dbReference type="SAM" id="MobiDB-lite"/>
    </source>
</evidence>
<keyword evidence="2 4" id="KW-0689">Ribosomal protein</keyword>
<keyword evidence="3 4" id="KW-0687">Ribonucleoprotein</keyword>
<feature type="region of interest" description="Disordered" evidence="5">
    <location>
        <begin position="17"/>
        <end position="36"/>
    </location>
</feature>
<dbReference type="SUPFAM" id="SSF50104">
    <property type="entry name" value="Translation proteins SH3-like domain"/>
    <property type="match status" value="1"/>
</dbReference>
<sequence length="519" mass="58658">MASMDLTRRDVNVLDKIKDPESDPSTNVMLDPSLPRDPHITNTSVYERVIQKEREIILSMQQLELQLAGLRPKTVAEPVQEYKGLLSKLDDFIEEYPNYASLRNNRVQALRRLYGDTMLLAGPPATPQRLIQSPEPAEATQHARIALEDIDMSIALLTPRTVFGAMSPQAAKTLSLAYTQRAAIYHTSAKLMDDHAVQVEESRREARWTKLKFEEAASHDFAFGGRYGNEIAKGLAVSTNPTAKLCGQMVREAMKKDRRKGLLRILALLLLLAIDPRGRSTQPDHQSKDRVSDLGDDRTVFDATSTSARPASPPTAQVKMKFLKVGRVAIITHGRYAGKKVRMPRGFRESPLRPALFPEEGNTDQPNTFERDVEKPMHPPQIGNDDGNEHVYLDFAPTMLTLPSQVVIIQPVDSGNKAHPFGHALVAGIERYPSKITRRMSKTRQEKRNKIKPFVKLVNYNHLMPTRYTLELEGLKGVVSNDTFKEVTQREDAKKTVKKVLEERYTSGKNRWFFTPLRF</sequence>
<evidence type="ECO:0000256" key="1">
    <source>
        <dbReference type="ARBA" id="ARBA00009124"/>
    </source>
</evidence>
<evidence type="ECO:0000256" key="2">
    <source>
        <dbReference type="ARBA" id="ARBA00022980"/>
    </source>
</evidence>
<dbReference type="InterPro" id="IPR001141">
    <property type="entry name" value="Ribosomal_eL27"/>
</dbReference>
<protein>
    <recommendedName>
        <fullName evidence="4">60S ribosomal protein L27</fullName>
    </recommendedName>
</protein>
<reference evidence="7" key="1">
    <citation type="journal article" date="2017" name="BMC Genomics">
        <title>Gapless genome assembly of Colletotrichum higginsianum reveals chromosome structure and association of transposable elements with secondary metabolite gene clusters.</title>
        <authorList>
            <person name="Dallery J.-F."/>
            <person name="Lapalu N."/>
            <person name="Zampounis A."/>
            <person name="Pigne S."/>
            <person name="Luyten I."/>
            <person name="Amselem J."/>
            <person name="Wittenberg A.H.J."/>
            <person name="Zhou S."/>
            <person name="de Queiroz M.V."/>
            <person name="Robin G.P."/>
            <person name="Auger A."/>
            <person name="Hainaut M."/>
            <person name="Henrissat B."/>
            <person name="Kim K.-T."/>
            <person name="Lee Y.-H."/>
            <person name="Lespinet O."/>
            <person name="Schwartz D.C."/>
            <person name="Thon M.R."/>
            <person name="O'Connell R.J."/>
        </authorList>
    </citation>
    <scope>NUCLEOTIDE SEQUENCE [LARGE SCALE GENOMIC DNA]</scope>
    <source>
        <strain evidence="7">IMI 349063</strain>
    </source>
</reference>
<evidence type="ECO:0000313" key="6">
    <source>
        <dbReference type="EMBL" id="OBR03740.1"/>
    </source>
</evidence>
<dbReference type="AlphaFoldDB" id="A0A1B7XVH3"/>
<comment type="similarity">
    <text evidence="1 4">Belongs to the eukaryotic ribosomal protein eL27 family.</text>
</comment>
<feature type="region of interest" description="Disordered" evidence="5">
    <location>
        <begin position="278"/>
        <end position="297"/>
    </location>
</feature>
<dbReference type="KEGG" id="chig:CH63R_12867"/>
<feature type="compositionally biased region" description="Basic and acidic residues" evidence="5">
    <location>
        <begin position="285"/>
        <end position="297"/>
    </location>
</feature>
<keyword evidence="7" id="KW-1185">Reference proteome</keyword>
<evidence type="ECO:0000256" key="3">
    <source>
        <dbReference type="ARBA" id="ARBA00023274"/>
    </source>
</evidence>
<dbReference type="InterPro" id="IPR008991">
    <property type="entry name" value="Translation_prot_SH3-like_sf"/>
</dbReference>
<accession>A0A1B7XVH3</accession>
<proteinExistence type="inferred from homology"/>
<dbReference type="EMBL" id="LTAN01000009">
    <property type="protein sequence ID" value="OBR03740.1"/>
    <property type="molecule type" value="Genomic_DNA"/>
</dbReference>
<dbReference type="InterPro" id="IPR038655">
    <property type="entry name" value="Ribosomal_eL27_sf"/>
</dbReference>
<dbReference type="VEuPathDB" id="FungiDB:CH63R_12867"/>
<dbReference type="CDD" id="cd06090">
    <property type="entry name" value="KOW_RPL27"/>
    <property type="match status" value="1"/>
</dbReference>
<dbReference type="GO" id="GO:0005840">
    <property type="term" value="C:ribosome"/>
    <property type="evidence" value="ECO:0007669"/>
    <property type="project" value="UniProtKB-KW"/>
</dbReference>
<dbReference type="RefSeq" id="XP_018152258.1">
    <property type="nucleotide sequence ID" value="XM_018307841.1"/>
</dbReference>
<dbReference type="GO" id="GO:1990904">
    <property type="term" value="C:ribonucleoprotein complex"/>
    <property type="evidence" value="ECO:0007669"/>
    <property type="project" value="UniProtKB-KW"/>
</dbReference>
<dbReference type="GeneID" id="28871948"/>
<dbReference type="GO" id="GO:0006412">
    <property type="term" value="P:translation"/>
    <property type="evidence" value="ECO:0007669"/>
    <property type="project" value="InterPro"/>
</dbReference>
<evidence type="ECO:0000313" key="7">
    <source>
        <dbReference type="Proteomes" id="UP000092177"/>
    </source>
</evidence>
<organism evidence="6 7">
    <name type="scientific">Colletotrichum higginsianum (strain IMI 349063)</name>
    <name type="common">Crucifer anthracnose fungus</name>
    <dbReference type="NCBI Taxonomy" id="759273"/>
    <lineage>
        <taxon>Eukaryota</taxon>
        <taxon>Fungi</taxon>
        <taxon>Dikarya</taxon>
        <taxon>Ascomycota</taxon>
        <taxon>Pezizomycotina</taxon>
        <taxon>Sordariomycetes</taxon>
        <taxon>Hypocreomycetidae</taxon>
        <taxon>Glomerellales</taxon>
        <taxon>Glomerellaceae</taxon>
        <taxon>Colletotrichum</taxon>
        <taxon>Colletotrichum destructivum species complex</taxon>
    </lineage>
</organism>
<comment type="caution">
    <text evidence="6">The sequence shown here is derived from an EMBL/GenBank/DDBJ whole genome shotgun (WGS) entry which is preliminary data.</text>
</comment>
<dbReference type="PROSITE" id="PS01107">
    <property type="entry name" value="RIBOSOMAL_L27E"/>
    <property type="match status" value="1"/>
</dbReference>
<evidence type="ECO:0000256" key="4">
    <source>
        <dbReference type="RuleBase" id="RU000575"/>
    </source>
</evidence>
<dbReference type="InterPro" id="IPR041991">
    <property type="entry name" value="Ribosomal_eL27_KOW"/>
</dbReference>
<dbReference type="Pfam" id="PF01777">
    <property type="entry name" value="Ribosomal_L27e"/>
    <property type="match status" value="1"/>
</dbReference>
<dbReference type="Gene3D" id="2.30.30.770">
    <property type="match status" value="1"/>
</dbReference>
<dbReference type="GO" id="GO:0003735">
    <property type="term" value="F:structural constituent of ribosome"/>
    <property type="evidence" value="ECO:0007669"/>
    <property type="project" value="InterPro"/>
</dbReference>
<gene>
    <name evidence="6" type="ORF">CH63R_12867</name>
</gene>
<dbReference type="Proteomes" id="UP000092177">
    <property type="component" value="Chromosome 9"/>
</dbReference>